<dbReference type="EMBL" id="NQJF01000006">
    <property type="protein sequence ID" value="OYD24602.1"/>
    <property type="molecule type" value="Genomic_DNA"/>
</dbReference>
<evidence type="ECO:0000256" key="2">
    <source>
        <dbReference type="ARBA" id="ARBA00022475"/>
    </source>
</evidence>
<evidence type="ECO:0000313" key="10">
    <source>
        <dbReference type="EMBL" id="OYD24602.1"/>
    </source>
</evidence>
<dbReference type="HAMAP" id="MF_00910">
    <property type="entry name" value="FtsL"/>
    <property type="match status" value="1"/>
</dbReference>
<evidence type="ECO:0000313" key="11">
    <source>
        <dbReference type="EMBL" id="TDW59339.1"/>
    </source>
</evidence>
<gene>
    <name evidence="8 10" type="primary">ftsL</name>
    <name evidence="10" type="ORF">B6S09_08180</name>
    <name evidence="11" type="ORF">LY04_01583</name>
</gene>
<keyword evidence="5 8" id="KW-1133">Transmembrane helix</keyword>
<keyword evidence="6 8" id="KW-0472">Membrane</keyword>
<reference evidence="11 13" key="2">
    <citation type="submission" date="2019-03" db="EMBL/GenBank/DDBJ databases">
        <title>Genomic Encyclopedia of Archaeal and Bacterial Type Strains, Phase II (KMG-II): from individual species to whole genera.</title>
        <authorList>
            <person name="Goeker M."/>
        </authorList>
    </citation>
    <scope>NUCLEOTIDE SEQUENCE [LARGE SCALE GENOMIC DNA]</scope>
    <source>
        <strain evidence="11 13">DSM 15594</strain>
    </source>
</reference>
<dbReference type="GO" id="GO:0043093">
    <property type="term" value="P:FtsZ-dependent cytokinesis"/>
    <property type="evidence" value="ECO:0007669"/>
    <property type="project" value="UniProtKB-UniRule"/>
</dbReference>
<organism evidence="10 12">
    <name type="scientific">Oceanimonas baumannii</name>
    <dbReference type="NCBI Taxonomy" id="129578"/>
    <lineage>
        <taxon>Bacteria</taxon>
        <taxon>Pseudomonadati</taxon>
        <taxon>Pseudomonadota</taxon>
        <taxon>Gammaproteobacteria</taxon>
        <taxon>Aeromonadales</taxon>
        <taxon>Aeromonadaceae</taxon>
        <taxon>Oceanimonas</taxon>
    </lineage>
</organism>
<comment type="similarity">
    <text evidence="8">Belongs to the FtsL family.</text>
</comment>
<keyword evidence="13" id="KW-1185">Reference proteome</keyword>
<accession>A0A235CJ97</accession>
<keyword evidence="7 8" id="KW-0131">Cell cycle</keyword>
<dbReference type="Proteomes" id="UP000295058">
    <property type="component" value="Unassembled WGS sequence"/>
</dbReference>
<evidence type="ECO:0000313" key="13">
    <source>
        <dbReference type="Proteomes" id="UP000295058"/>
    </source>
</evidence>
<dbReference type="OrthoDB" id="6196803at2"/>
<comment type="function">
    <text evidence="8">Essential cell division protein. May link together the upstream cell division proteins, which are predominantly cytoplasmic, with the downstream cell division proteins, which are predominantly periplasmic.</text>
</comment>
<keyword evidence="8" id="KW-0997">Cell inner membrane</keyword>
<keyword evidence="4 8" id="KW-0812">Transmembrane</keyword>
<comment type="subunit">
    <text evidence="8">Part of a complex composed of FtsB, FtsL and FtsQ.</text>
</comment>
<dbReference type="InterPro" id="IPR011922">
    <property type="entry name" value="Cell_div_FtsL"/>
</dbReference>
<dbReference type="Pfam" id="PF04999">
    <property type="entry name" value="FtsL"/>
    <property type="match status" value="1"/>
</dbReference>
<feature type="transmembrane region" description="Helical" evidence="8">
    <location>
        <begin position="20"/>
        <end position="39"/>
    </location>
</feature>
<evidence type="ECO:0000256" key="5">
    <source>
        <dbReference type="ARBA" id="ARBA00022989"/>
    </source>
</evidence>
<keyword evidence="3 8" id="KW-0132">Cell division</keyword>
<comment type="subcellular location">
    <subcellularLocation>
        <location evidence="8">Cell inner membrane</location>
        <topology evidence="8">Single-pass type II membrane protein</topology>
    </subcellularLocation>
    <subcellularLocation>
        <location evidence="1">Cell membrane</location>
        <topology evidence="1">Single-pass type II membrane protein</topology>
    </subcellularLocation>
    <text evidence="8">Localizes to the division septum where it forms a ring structure.</text>
</comment>
<comment type="caution">
    <text evidence="10">The sequence shown here is derived from an EMBL/GenBank/DDBJ whole genome shotgun (WGS) entry which is preliminary data.</text>
</comment>
<evidence type="ECO:0000256" key="3">
    <source>
        <dbReference type="ARBA" id="ARBA00022618"/>
    </source>
</evidence>
<evidence type="ECO:0000256" key="9">
    <source>
        <dbReference type="NCBIfam" id="TIGR02209"/>
    </source>
</evidence>
<dbReference type="Proteomes" id="UP000243640">
    <property type="component" value="Unassembled WGS sequence"/>
</dbReference>
<dbReference type="GO" id="GO:0032153">
    <property type="term" value="C:cell division site"/>
    <property type="evidence" value="ECO:0007669"/>
    <property type="project" value="UniProtKB-UniRule"/>
</dbReference>
<dbReference type="EMBL" id="SODO01000005">
    <property type="protein sequence ID" value="TDW59339.1"/>
    <property type="molecule type" value="Genomic_DNA"/>
</dbReference>
<proteinExistence type="inferred from homology"/>
<reference evidence="10 12" key="1">
    <citation type="submission" date="2017-08" db="EMBL/GenBank/DDBJ databases">
        <title>Draft Genome Sequence of the Marine Bacterium Oceanimonas baumannii ATCC 700832.</title>
        <authorList>
            <person name="Mcclelland W.D."/>
            <person name="Brennan M.A."/>
            <person name="Trachtenberg A.M."/>
            <person name="Maclea K.S."/>
        </authorList>
    </citation>
    <scope>NUCLEOTIDE SEQUENCE [LARGE SCALE GENOMIC DNA]</scope>
    <source>
        <strain evidence="10 12">ATCC 700832</strain>
    </source>
</reference>
<evidence type="ECO:0000256" key="7">
    <source>
        <dbReference type="ARBA" id="ARBA00023306"/>
    </source>
</evidence>
<sequence>MDSRINLTREVGRDLWRYKWQLILAIVTVISAMAVIVVTHSTRQKTSEYNQLMAEQDKLDIEWRNLLLEQNTLMEHSRIEALARGKLNMQRPEPSKEKLVRQP</sequence>
<keyword evidence="2 8" id="KW-1003">Cell membrane</keyword>
<evidence type="ECO:0000256" key="4">
    <source>
        <dbReference type="ARBA" id="ARBA00022692"/>
    </source>
</evidence>
<name>A0A235CJ97_9GAMM</name>
<protein>
    <recommendedName>
        <fullName evidence="8 9">Cell division protein FtsL</fullName>
    </recommendedName>
</protein>
<evidence type="ECO:0000313" key="12">
    <source>
        <dbReference type="Proteomes" id="UP000243640"/>
    </source>
</evidence>
<dbReference type="GO" id="GO:0005886">
    <property type="term" value="C:plasma membrane"/>
    <property type="evidence" value="ECO:0007669"/>
    <property type="project" value="UniProtKB-SubCell"/>
</dbReference>
<dbReference type="PANTHER" id="PTHR37479:SF1">
    <property type="entry name" value="CELL DIVISION PROTEIN FTSL"/>
    <property type="match status" value="1"/>
</dbReference>
<dbReference type="PANTHER" id="PTHR37479">
    <property type="entry name" value="CELL DIVISION PROTEIN FTSL"/>
    <property type="match status" value="1"/>
</dbReference>
<dbReference type="NCBIfam" id="TIGR02209">
    <property type="entry name" value="ftsL_broad"/>
    <property type="match status" value="1"/>
</dbReference>
<dbReference type="AlphaFoldDB" id="A0A235CJ97"/>
<evidence type="ECO:0000256" key="6">
    <source>
        <dbReference type="ARBA" id="ARBA00023136"/>
    </source>
</evidence>
<evidence type="ECO:0000256" key="8">
    <source>
        <dbReference type="HAMAP-Rule" id="MF_00910"/>
    </source>
</evidence>
<evidence type="ECO:0000256" key="1">
    <source>
        <dbReference type="ARBA" id="ARBA00004401"/>
    </source>
</evidence>